<comment type="similarity">
    <text evidence="4">Belongs to the RecO family.</text>
</comment>
<comment type="function">
    <text evidence="4">Involved in DNA repair and RecF pathway recombination.</text>
</comment>
<dbReference type="PANTHER" id="PTHR33991">
    <property type="entry name" value="DNA REPAIR PROTEIN RECO"/>
    <property type="match status" value="1"/>
</dbReference>
<keyword evidence="3 4" id="KW-0234">DNA repair</keyword>
<dbReference type="GO" id="GO:0043590">
    <property type="term" value="C:bacterial nucleoid"/>
    <property type="evidence" value="ECO:0007669"/>
    <property type="project" value="TreeGrafter"/>
</dbReference>
<dbReference type="GO" id="GO:0006302">
    <property type="term" value="P:double-strand break repair"/>
    <property type="evidence" value="ECO:0007669"/>
    <property type="project" value="TreeGrafter"/>
</dbReference>
<keyword evidence="1 4" id="KW-0227">DNA damage</keyword>
<dbReference type="PANTHER" id="PTHR33991:SF1">
    <property type="entry name" value="DNA REPAIR PROTEIN RECO"/>
    <property type="match status" value="1"/>
</dbReference>
<proteinExistence type="inferred from homology"/>
<dbReference type="Pfam" id="PF02565">
    <property type="entry name" value="RecO_C"/>
    <property type="match status" value="1"/>
</dbReference>
<dbReference type="KEGG" id="fya:KMW28_02725"/>
<dbReference type="InterPro" id="IPR012340">
    <property type="entry name" value="NA-bd_OB-fold"/>
</dbReference>
<keyword evidence="2 4" id="KW-0233">DNA recombination</keyword>
<protein>
    <recommendedName>
        <fullName evidence="4">DNA repair protein RecO</fullName>
    </recommendedName>
    <alternativeName>
        <fullName evidence="4">Recombination protein O</fullName>
    </alternativeName>
</protein>
<evidence type="ECO:0000256" key="4">
    <source>
        <dbReference type="HAMAP-Rule" id="MF_00201"/>
    </source>
</evidence>
<dbReference type="EMBL" id="CP076132">
    <property type="protein sequence ID" value="QWG02505.1"/>
    <property type="molecule type" value="Genomic_DNA"/>
</dbReference>
<dbReference type="GO" id="GO:0006310">
    <property type="term" value="P:DNA recombination"/>
    <property type="evidence" value="ECO:0007669"/>
    <property type="project" value="UniProtKB-UniRule"/>
</dbReference>
<feature type="domain" description="DNA replication/recombination mediator RecO N-terminal" evidence="5">
    <location>
        <begin position="1"/>
        <end position="77"/>
    </location>
</feature>
<evidence type="ECO:0000259" key="5">
    <source>
        <dbReference type="Pfam" id="PF11967"/>
    </source>
</evidence>
<gene>
    <name evidence="4 6" type="primary">recO</name>
    <name evidence="6" type="ORF">KMW28_02725</name>
</gene>
<dbReference type="InterPro" id="IPR022572">
    <property type="entry name" value="DNA_rep/recomb_RecO_N"/>
</dbReference>
<evidence type="ECO:0000256" key="1">
    <source>
        <dbReference type="ARBA" id="ARBA00022763"/>
    </source>
</evidence>
<dbReference type="Pfam" id="PF11967">
    <property type="entry name" value="RecO_N"/>
    <property type="match status" value="1"/>
</dbReference>
<keyword evidence="7" id="KW-1185">Reference proteome</keyword>
<name>A0AAX1N4T6_9BACT</name>
<dbReference type="Gene3D" id="2.40.50.140">
    <property type="entry name" value="Nucleic acid-binding proteins"/>
    <property type="match status" value="1"/>
</dbReference>
<dbReference type="HAMAP" id="MF_00201">
    <property type="entry name" value="RecO"/>
    <property type="match status" value="1"/>
</dbReference>
<evidence type="ECO:0000256" key="2">
    <source>
        <dbReference type="ARBA" id="ARBA00023172"/>
    </source>
</evidence>
<evidence type="ECO:0000313" key="6">
    <source>
        <dbReference type="EMBL" id="QWG02505.1"/>
    </source>
</evidence>
<dbReference type="NCBIfam" id="TIGR00613">
    <property type="entry name" value="reco"/>
    <property type="match status" value="1"/>
</dbReference>
<dbReference type="Proteomes" id="UP000678679">
    <property type="component" value="Chromosome 1"/>
</dbReference>
<accession>A0AAX1N4T6</accession>
<evidence type="ECO:0000256" key="3">
    <source>
        <dbReference type="ARBA" id="ARBA00023204"/>
    </source>
</evidence>
<reference evidence="6 7" key="1">
    <citation type="submission" date="2021-05" db="EMBL/GenBank/DDBJ databases">
        <title>Comparative genomic studies on the polysaccharide-degrading batcterial strains of the Flammeovirga genus.</title>
        <authorList>
            <person name="Zewei F."/>
            <person name="Zheng Z."/>
            <person name="Yu L."/>
            <person name="Ruyue G."/>
            <person name="Yanhong M."/>
            <person name="Yuanyuan C."/>
            <person name="Jingyan G."/>
            <person name="Wenjun H."/>
        </authorList>
    </citation>
    <scope>NUCLEOTIDE SEQUENCE [LARGE SCALE GENOMIC DNA]</scope>
    <source>
        <strain evidence="6 7">NBRC:100898</strain>
    </source>
</reference>
<dbReference type="SUPFAM" id="SSF50249">
    <property type="entry name" value="Nucleic acid-binding proteins"/>
    <property type="match status" value="1"/>
</dbReference>
<sequence length="234" mass="27284">MIESTKGIVLSNMRYRDSSLIAHVYTEKFGRRDYIIKGAFSKKNNKASFYLPLNILDLQVYEKGTSTLMMVKEARISKMLMSLRTNPQKSMILTFLSELLEKTLRADEIGNPELYQFLEDSLISLDELKHNWNSFILQFMFRLSHHLGIDITSASLLLSETQSLGYMDSGLIKYIDQLIELPYKHDVVIPLSKRREIMDQTVKFYTLQLPNFGELNSLKILREMGESLRKNRER</sequence>
<organism evidence="6 7">
    <name type="scientific">Flammeovirga yaeyamensis</name>
    <dbReference type="NCBI Taxonomy" id="367791"/>
    <lineage>
        <taxon>Bacteria</taxon>
        <taxon>Pseudomonadati</taxon>
        <taxon>Bacteroidota</taxon>
        <taxon>Cytophagia</taxon>
        <taxon>Cytophagales</taxon>
        <taxon>Flammeovirgaceae</taxon>
        <taxon>Flammeovirga</taxon>
    </lineage>
</organism>
<dbReference type="InterPro" id="IPR003717">
    <property type="entry name" value="RecO"/>
</dbReference>
<dbReference type="AlphaFoldDB" id="A0AAX1N4T6"/>
<evidence type="ECO:0000313" key="7">
    <source>
        <dbReference type="Proteomes" id="UP000678679"/>
    </source>
</evidence>
<dbReference type="RefSeq" id="WP_169665000.1">
    <property type="nucleotide sequence ID" value="NZ_CP076132.1"/>
</dbReference>